<evidence type="ECO:0000313" key="1">
    <source>
        <dbReference type="EMBL" id="MBP1292148.1"/>
    </source>
</evidence>
<reference evidence="1" key="1">
    <citation type="submission" date="2021-02" db="EMBL/GenBank/DDBJ databases">
        <title>Genomic Encyclopedia of Type Strains, Phase IV (KMG-V): Genome sequencing to study the core and pangenomes of soil and plant-associated prokaryotes.</title>
        <authorList>
            <person name="Whitman W."/>
        </authorList>
    </citation>
    <scope>NUCLEOTIDE SEQUENCE</scope>
    <source>
        <strain evidence="1">USDA 406</strain>
    </source>
</reference>
<gene>
    <name evidence="1" type="ORF">JOH49_001901</name>
</gene>
<name>A0A8I2C2U2_BRAEL</name>
<dbReference type="AlphaFoldDB" id="A0A8I2C2U2"/>
<accession>A0A8I2C2U2</accession>
<organism evidence="1 2">
    <name type="scientific">Bradyrhizobium elkanii</name>
    <dbReference type="NCBI Taxonomy" id="29448"/>
    <lineage>
        <taxon>Bacteria</taxon>
        <taxon>Pseudomonadati</taxon>
        <taxon>Pseudomonadota</taxon>
        <taxon>Alphaproteobacteria</taxon>
        <taxon>Hyphomicrobiales</taxon>
        <taxon>Nitrobacteraceae</taxon>
        <taxon>Bradyrhizobium</taxon>
    </lineage>
</organism>
<protein>
    <submittedName>
        <fullName evidence="1">Uncharacterized protein</fullName>
    </submittedName>
</protein>
<sequence length="45" mass="5398">MLTFTTDALRPQDRFEHWCEVRGKSLFGVTIELERDKRADFRGRL</sequence>
<dbReference type="Proteomes" id="UP000673383">
    <property type="component" value="Unassembled WGS sequence"/>
</dbReference>
<dbReference type="EMBL" id="JAFICZ010000001">
    <property type="protein sequence ID" value="MBP1292148.1"/>
    <property type="molecule type" value="Genomic_DNA"/>
</dbReference>
<evidence type="ECO:0000313" key="2">
    <source>
        <dbReference type="Proteomes" id="UP000673383"/>
    </source>
</evidence>
<comment type="caution">
    <text evidence="1">The sequence shown here is derived from an EMBL/GenBank/DDBJ whole genome shotgun (WGS) entry which is preliminary data.</text>
</comment>
<proteinExistence type="predicted"/>